<dbReference type="InterPro" id="IPR037485">
    <property type="entry name" value="PEX22"/>
</dbReference>
<dbReference type="Pfam" id="PF22978">
    <property type="entry name" value="HAD_Pex22"/>
    <property type="match status" value="1"/>
</dbReference>
<organism evidence="3 4">
    <name type="scientific">Musa balbisiana</name>
    <name type="common">Banana</name>
    <dbReference type="NCBI Taxonomy" id="52838"/>
    <lineage>
        <taxon>Eukaryota</taxon>
        <taxon>Viridiplantae</taxon>
        <taxon>Streptophyta</taxon>
        <taxon>Embryophyta</taxon>
        <taxon>Tracheophyta</taxon>
        <taxon>Spermatophyta</taxon>
        <taxon>Magnoliopsida</taxon>
        <taxon>Liliopsida</taxon>
        <taxon>Zingiberales</taxon>
        <taxon>Musaceae</taxon>
        <taxon>Musa</taxon>
    </lineage>
</organism>
<keyword evidence="2" id="KW-1133">Transmembrane helix</keyword>
<evidence type="ECO:0000256" key="1">
    <source>
        <dbReference type="SAM" id="MobiDB-lite"/>
    </source>
</evidence>
<keyword evidence="2" id="KW-0812">Transmembrane</keyword>
<keyword evidence="2" id="KW-0472">Membrane</keyword>
<dbReference type="Proteomes" id="UP000317650">
    <property type="component" value="Chromosome 1"/>
</dbReference>
<protein>
    <recommendedName>
        <fullName evidence="5">Peroxisome biogenesis protein 22</fullName>
    </recommendedName>
</protein>
<keyword evidence="4" id="KW-1185">Reference proteome</keyword>
<evidence type="ECO:0000256" key="2">
    <source>
        <dbReference type="SAM" id="Phobius"/>
    </source>
</evidence>
<dbReference type="PANTHER" id="PTHR34126:SF1">
    <property type="entry name" value="PEROXISOME BIOGENESIS PROTEIN 22"/>
    <property type="match status" value="1"/>
</dbReference>
<accession>A0A4S8JP17</accession>
<dbReference type="STRING" id="52838.A0A4S8JP17"/>
<dbReference type="GO" id="GO:0007031">
    <property type="term" value="P:peroxisome organization"/>
    <property type="evidence" value="ECO:0007669"/>
    <property type="project" value="InterPro"/>
</dbReference>
<evidence type="ECO:0000313" key="4">
    <source>
        <dbReference type="Proteomes" id="UP000317650"/>
    </source>
</evidence>
<dbReference type="AlphaFoldDB" id="A0A4S8JP17"/>
<sequence length="269" mass="30004">MSDRVAENVGALVRRLSRHLNRKITDVLALLFRHKSAGSLGAVAGFAIAVVFAWKFLRPSRSRRTSDRRKPRASPSTSREAAGADPSRSEGFVPVSPLKVSDAIEAVASPVELTLGQIVRKRLGGCRKMTCQLLGVILEEKTPEELQKHATLRLSVLEVLEEISKYCDLYLMETVLDDESEERVLSALENGGVFQTGSLIKDKVLFCSTDVGRTSFVRQLEADWHIDSNLEIISQLLRFIRFQLYISEMESGQIAPNVFTSTCLEQFFS</sequence>
<dbReference type="EMBL" id="PYDT01000004">
    <property type="protein sequence ID" value="THU63900.1"/>
    <property type="molecule type" value="Genomic_DNA"/>
</dbReference>
<name>A0A4S8JP17_MUSBA</name>
<dbReference type="PANTHER" id="PTHR34126">
    <property type="entry name" value="PEROXISOME BIOGENESIS PROTEIN 22"/>
    <property type="match status" value="1"/>
</dbReference>
<evidence type="ECO:0000313" key="3">
    <source>
        <dbReference type="EMBL" id="THU63900.1"/>
    </source>
</evidence>
<proteinExistence type="predicted"/>
<gene>
    <name evidence="3" type="ORF">C4D60_Mb01t20710</name>
</gene>
<feature type="region of interest" description="Disordered" evidence="1">
    <location>
        <begin position="63"/>
        <end position="90"/>
    </location>
</feature>
<reference evidence="3 4" key="1">
    <citation type="journal article" date="2019" name="Nat. Plants">
        <title>Genome sequencing of Musa balbisiana reveals subgenome evolution and function divergence in polyploid bananas.</title>
        <authorList>
            <person name="Yao X."/>
        </authorList>
    </citation>
    <scope>NUCLEOTIDE SEQUENCE [LARGE SCALE GENOMIC DNA]</scope>
    <source>
        <strain evidence="4">cv. DH-PKW</strain>
        <tissue evidence="3">Leaves</tissue>
    </source>
</reference>
<evidence type="ECO:0008006" key="5">
    <source>
        <dbReference type="Google" id="ProtNLM"/>
    </source>
</evidence>
<feature type="transmembrane region" description="Helical" evidence="2">
    <location>
        <begin position="37"/>
        <end position="57"/>
    </location>
</feature>
<comment type="caution">
    <text evidence="3">The sequence shown here is derived from an EMBL/GenBank/DDBJ whole genome shotgun (WGS) entry which is preliminary data.</text>
</comment>
<feature type="compositionally biased region" description="Basic residues" evidence="1">
    <location>
        <begin position="63"/>
        <end position="72"/>
    </location>
</feature>